<proteinExistence type="predicted"/>
<dbReference type="Proteomes" id="UP000235672">
    <property type="component" value="Unassembled WGS sequence"/>
</dbReference>
<evidence type="ECO:0000313" key="2">
    <source>
        <dbReference type="Proteomes" id="UP000235672"/>
    </source>
</evidence>
<feature type="non-terminal residue" evidence="1">
    <location>
        <position position="74"/>
    </location>
</feature>
<accession>A0A2J6PWA0</accession>
<keyword evidence="2" id="KW-1185">Reference proteome</keyword>
<name>A0A2J6PWA0_9HELO</name>
<reference evidence="1 2" key="1">
    <citation type="submission" date="2016-05" db="EMBL/GenBank/DDBJ databases">
        <title>A degradative enzymes factory behind the ericoid mycorrhizal symbiosis.</title>
        <authorList>
            <consortium name="DOE Joint Genome Institute"/>
            <person name="Martino E."/>
            <person name="Morin E."/>
            <person name="Grelet G."/>
            <person name="Kuo A."/>
            <person name="Kohler A."/>
            <person name="Daghino S."/>
            <person name="Barry K."/>
            <person name="Choi C."/>
            <person name="Cichocki N."/>
            <person name="Clum A."/>
            <person name="Copeland A."/>
            <person name="Hainaut M."/>
            <person name="Haridas S."/>
            <person name="Labutti K."/>
            <person name="Lindquist E."/>
            <person name="Lipzen A."/>
            <person name="Khouja H.-R."/>
            <person name="Murat C."/>
            <person name="Ohm R."/>
            <person name="Olson A."/>
            <person name="Spatafora J."/>
            <person name="Veneault-Fourrey C."/>
            <person name="Henrissat B."/>
            <person name="Grigoriev I."/>
            <person name="Martin F."/>
            <person name="Perotto S."/>
        </authorList>
    </citation>
    <scope>NUCLEOTIDE SEQUENCE [LARGE SCALE GENOMIC DNA]</scope>
    <source>
        <strain evidence="1 2">UAMH 7357</strain>
    </source>
</reference>
<gene>
    <name evidence="1" type="ORF">NA56DRAFT_648058</name>
</gene>
<sequence length="74" mass="8349">MPIIIPVVEDHQDGRTCRRKAEGFPFTPSPSPSGAFDRLALNYNMSEAQQDPIESLTPEEASRIIHSHRKVRYG</sequence>
<dbReference type="OrthoDB" id="3549545at2759"/>
<evidence type="ECO:0000313" key="1">
    <source>
        <dbReference type="EMBL" id="PMD18293.1"/>
    </source>
</evidence>
<dbReference type="AlphaFoldDB" id="A0A2J6PWA0"/>
<organism evidence="1 2">
    <name type="scientific">Hyaloscypha hepaticicola</name>
    <dbReference type="NCBI Taxonomy" id="2082293"/>
    <lineage>
        <taxon>Eukaryota</taxon>
        <taxon>Fungi</taxon>
        <taxon>Dikarya</taxon>
        <taxon>Ascomycota</taxon>
        <taxon>Pezizomycotina</taxon>
        <taxon>Leotiomycetes</taxon>
        <taxon>Helotiales</taxon>
        <taxon>Hyaloscyphaceae</taxon>
        <taxon>Hyaloscypha</taxon>
    </lineage>
</organism>
<dbReference type="EMBL" id="KZ613495">
    <property type="protein sequence ID" value="PMD18293.1"/>
    <property type="molecule type" value="Genomic_DNA"/>
</dbReference>
<protein>
    <submittedName>
        <fullName evidence="1">Uncharacterized protein</fullName>
    </submittedName>
</protein>